<dbReference type="Proteomes" id="UP000831701">
    <property type="component" value="Chromosome 13"/>
</dbReference>
<evidence type="ECO:0000313" key="1">
    <source>
        <dbReference type="EMBL" id="KAI3364213.1"/>
    </source>
</evidence>
<proteinExistence type="predicted"/>
<dbReference type="EMBL" id="CM041543">
    <property type="protein sequence ID" value="KAI3364213.1"/>
    <property type="molecule type" value="Genomic_DNA"/>
</dbReference>
<organism evidence="1 2">
    <name type="scientific">Scortum barcoo</name>
    <name type="common">barcoo grunter</name>
    <dbReference type="NCBI Taxonomy" id="214431"/>
    <lineage>
        <taxon>Eukaryota</taxon>
        <taxon>Metazoa</taxon>
        <taxon>Chordata</taxon>
        <taxon>Craniata</taxon>
        <taxon>Vertebrata</taxon>
        <taxon>Euteleostomi</taxon>
        <taxon>Actinopterygii</taxon>
        <taxon>Neopterygii</taxon>
        <taxon>Teleostei</taxon>
        <taxon>Neoteleostei</taxon>
        <taxon>Acanthomorphata</taxon>
        <taxon>Eupercaria</taxon>
        <taxon>Centrarchiformes</taxon>
        <taxon>Terapontoidei</taxon>
        <taxon>Terapontidae</taxon>
        <taxon>Scortum</taxon>
    </lineage>
</organism>
<reference evidence="1" key="1">
    <citation type="submission" date="2022-04" db="EMBL/GenBank/DDBJ databases">
        <title>Jade perch genome.</title>
        <authorList>
            <person name="Chao B."/>
        </authorList>
    </citation>
    <scope>NUCLEOTIDE SEQUENCE</scope>
    <source>
        <strain evidence="1">CB-2022</strain>
    </source>
</reference>
<sequence length="284" mass="32488">MLDELTNLDIRLHDGCTFNLDSLPLRLTTICTTPPTFPPAMSTLPPTLLQFKRDCSGPRPVKRDKAMASWFNWNEPYYRSPRRDPADVVTETLMLEFSWQLKEAERQQRERENEYRRLKTGVDYSWLASTPRSSYSVSTGEKLGLEDLCSKVPPPCCGLVILKFREVLQANEPEVQEVSGLFRSVLLEALDHLKEEQEAQRLARQWNNKRAMSMSLMNFRSRIKINPFGSTVGLTSATADGAGLSDLKTVSEDVEKGMEREDRSQRVWSMPDFRYKGNDSSKVV</sequence>
<name>A0ACB8W9R8_9TELE</name>
<evidence type="ECO:0000313" key="2">
    <source>
        <dbReference type="Proteomes" id="UP000831701"/>
    </source>
</evidence>
<protein>
    <submittedName>
        <fullName evidence="1">Uncharacterized protein</fullName>
    </submittedName>
</protein>
<gene>
    <name evidence="1" type="ORF">L3Q82_011019</name>
</gene>
<comment type="caution">
    <text evidence="1">The sequence shown here is derived from an EMBL/GenBank/DDBJ whole genome shotgun (WGS) entry which is preliminary data.</text>
</comment>
<keyword evidence="2" id="KW-1185">Reference proteome</keyword>
<accession>A0ACB8W9R8</accession>